<dbReference type="CDD" id="cd07033">
    <property type="entry name" value="TPP_PYR_DXS_TK_like"/>
    <property type="match status" value="1"/>
</dbReference>
<organism evidence="2 3">
    <name type="scientific">Lentzea rhizosphaerae</name>
    <dbReference type="NCBI Taxonomy" id="2041025"/>
    <lineage>
        <taxon>Bacteria</taxon>
        <taxon>Bacillati</taxon>
        <taxon>Actinomycetota</taxon>
        <taxon>Actinomycetes</taxon>
        <taxon>Pseudonocardiales</taxon>
        <taxon>Pseudonocardiaceae</taxon>
        <taxon>Lentzea</taxon>
    </lineage>
</organism>
<dbReference type="InterPro" id="IPR051157">
    <property type="entry name" value="PDH/Transketolase"/>
</dbReference>
<keyword evidence="3" id="KW-1185">Reference proteome</keyword>
<evidence type="ECO:0000313" key="2">
    <source>
        <dbReference type="EMBL" id="MFC3895376.1"/>
    </source>
</evidence>
<dbReference type="EMBL" id="JBHRZI010000023">
    <property type="protein sequence ID" value="MFC3895376.1"/>
    <property type="molecule type" value="Genomic_DNA"/>
</dbReference>
<dbReference type="PANTHER" id="PTHR43825">
    <property type="entry name" value="PYRUVATE DEHYDROGENASE E1 COMPONENT"/>
    <property type="match status" value="1"/>
</dbReference>
<dbReference type="SMART" id="SM00861">
    <property type="entry name" value="Transket_pyr"/>
    <property type="match status" value="1"/>
</dbReference>
<dbReference type="InterPro" id="IPR033248">
    <property type="entry name" value="Transketolase_C"/>
</dbReference>
<accession>A0ABV8C059</accession>
<comment type="caution">
    <text evidence="2">The sequence shown here is derived from an EMBL/GenBank/DDBJ whole genome shotgun (WGS) entry which is preliminary data.</text>
</comment>
<dbReference type="InterPro" id="IPR009014">
    <property type="entry name" value="Transketo_C/PFOR_II"/>
</dbReference>
<dbReference type="InterPro" id="IPR005475">
    <property type="entry name" value="Transketolase-like_Pyr-bd"/>
</dbReference>
<protein>
    <submittedName>
        <fullName evidence="2">Transketolase family protein</fullName>
    </submittedName>
</protein>
<dbReference type="SUPFAM" id="SSF52922">
    <property type="entry name" value="TK C-terminal domain-like"/>
    <property type="match status" value="1"/>
</dbReference>
<dbReference type="Proteomes" id="UP001595690">
    <property type="component" value="Unassembled WGS sequence"/>
</dbReference>
<dbReference type="Pfam" id="PF02780">
    <property type="entry name" value="Transketolase_C"/>
    <property type="match status" value="1"/>
</dbReference>
<evidence type="ECO:0000313" key="3">
    <source>
        <dbReference type="Proteomes" id="UP001595690"/>
    </source>
</evidence>
<name>A0ABV8C059_9PSEU</name>
<gene>
    <name evidence="2" type="ORF">ACFOWZ_28180</name>
</gene>
<sequence length="317" mass="34142">MSLDTWVSEHGTSSRTTCRVAQLDLARGDERVYSLENDLGLPSVPFGKEFPDRYRQIGIAEANLLGVASGLAQSGRIPYVNTFAVFASMRACEQMRVDLSYPKANVKVVGYYTGLSGGFAGPTHHCTEDIAVTTALPGFTVLSPADAYEAYLATQAAASVEGPVYLRASRGDTPMVYSSEYPFEIGKAVTLREGSDVTIIATGCLVVPRAVEVASRLASRGISCRVLNMHTLKPLDVPAIVAAARETGLIVTYEDHNLLGGLGSAVAAVVLENEPVPVLRFGVPDVFCTRSDEYEEILDLYGLGVHDVYEAVMRRLR</sequence>
<reference evidence="3" key="1">
    <citation type="journal article" date="2019" name="Int. J. Syst. Evol. Microbiol.">
        <title>The Global Catalogue of Microorganisms (GCM) 10K type strain sequencing project: providing services to taxonomists for standard genome sequencing and annotation.</title>
        <authorList>
            <consortium name="The Broad Institute Genomics Platform"/>
            <consortium name="The Broad Institute Genome Sequencing Center for Infectious Disease"/>
            <person name="Wu L."/>
            <person name="Ma J."/>
        </authorList>
    </citation>
    <scope>NUCLEOTIDE SEQUENCE [LARGE SCALE GENOMIC DNA]</scope>
    <source>
        <strain evidence="3">CGMCC 4.7405</strain>
    </source>
</reference>
<dbReference type="PANTHER" id="PTHR43825:SF1">
    <property type="entry name" value="TRANSKETOLASE-LIKE PYRIMIDINE-BINDING DOMAIN-CONTAINING PROTEIN"/>
    <property type="match status" value="1"/>
</dbReference>
<evidence type="ECO:0000259" key="1">
    <source>
        <dbReference type="SMART" id="SM00861"/>
    </source>
</evidence>
<dbReference type="Pfam" id="PF02779">
    <property type="entry name" value="Transket_pyr"/>
    <property type="match status" value="1"/>
</dbReference>
<proteinExistence type="predicted"/>
<dbReference type="Gene3D" id="3.40.50.970">
    <property type="match status" value="1"/>
</dbReference>
<dbReference type="SUPFAM" id="SSF52518">
    <property type="entry name" value="Thiamin diphosphate-binding fold (THDP-binding)"/>
    <property type="match status" value="1"/>
</dbReference>
<dbReference type="RefSeq" id="WP_382376922.1">
    <property type="nucleotide sequence ID" value="NZ_JBHRZI010000023.1"/>
</dbReference>
<feature type="domain" description="Transketolase-like pyrimidine-binding" evidence="1">
    <location>
        <begin position="12"/>
        <end position="175"/>
    </location>
</feature>
<dbReference type="InterPro" id="IPR029061">
    <property type="entry name" value="THDP-binding"/>
</dbReference>
<dbReference type="Gene3D" id="3.40.50.920">
    <property type="match status" value="1"/>
</dbReference>